<dbReference type="Proteomes" id="UP000578112">
    <property type="component" value="Unassembled WGS sequence"/>
</dbReference>
<proteinExistence type="predicted"/>
<keyword evidence="3" id="KW-1185">Reference proteome</keyword>
<evidence type="ECO:0000313" key="2">
    <source>
        <dbReference type="EMBL" id="MBB4762138.1"/>
    </source>
</evidence>
<feature type="signal peptide" evidence="1">
    <location>
        <begin position="1"/>
        <end position="28"/>
    </location>
</feature>
<dbReference type="AlphaFoldDB" id="A0A7W7HWQ7"/>
<comment type="caution">
    <text evidence="2">The sequence shown here is derived from an EMBL/GenBank/DDBJ whole genome shotgun (WGS) entry which is preliminary data.</text>
</comment>
<evidence type="ECO:0000256" key="1">
    <source>
        <dbReference type="SAM" id="SignalP"/>
    </source>
</evidence>
<gene>
    <name evidence="2" type="ORF">BJ971_002694</name>
</gene>
<dbReference type="EMBL" id="JACHNH010000001">
    <property type="protein sequence ID" value="MBB4762138.1"/>
    <property type="molecule type" value="Genomic_DNA"/>
</dbReference>
<name>A0A7W7HWQ7_9ACTN</name>
<accession>A0A7W7HWQ7</accession>
<keyword evidence="1" id="KW-0732">Signal</keyword>
<sequence length="276" mass="28603">MRVRVGAASVLMAATATGMVSLAAPASAAGKDDALTLMVPTLATMLPGQQGWVSTMWQADQDVCDVHVTLTGKGPTVGYPASTGDHSSFYTADTLAAGNLDYTAFRVTAPAAATAPVALTLNVDYRLLPPGQIKKDDDLKDKKVVCSGPKGSVTLPVTLPVTPSTDPAVVLKTAPVLIKKDTPTWATITFRGNRPNLDNFRVTLTPPPGLTVVYPGDRDSAGLDGGSALPVGQDDFVRVRLDATAWNQPADATVRVPVKATYDGGSFTGSILLGAV</sequence>
<protein>
    <submittedName>
        <fullName evidence="2">Uncharacterized protein</fullName>
    </submittedName>
</protein>
<reference evidence="2 3" key="1">
    <citation type="submission" date="2020-08" db="EMBL/GenBank/DDBJ databases">
        <title>Sequencing the genomes of 1000 actinobacteria strains.</title>
        <authorList>
            <person name="Klenk H.-P."/>
        </authorList>
    </citation>
    <scope>NUCLEOTIDE SEQUENCE [LARGE SCALE GENOMIC DNA]</scope>
    <source>
        <strain evidence="2 3">DSM 43149</strain>
    </source>
</reference>
<evidence type="ECO:0000313" key="3">
    <source>
        <dbReference type="Proteomes" id="UP000578112"/>
    </source>
</evidence>
<feature type="chain" id="PRO_5030618523" evidence="1">
    <location>
        <begin position="29"/>
        <end position="276"/>
    </location>
</feature>
<dbReference type="RefSeq" id="WP_184993037.1">
    <property type="nucleotide sequence ID" value="NZ_BOMK01000047.1"/>
</dbReference>
<organism evidence="2 3">
    <name type="scientific">Actinoplanes digitatis</name>
    <dbReference type="NCBI Taxonomy" id="1868"/>
    <lineage>
        <taxon>Bacteria</taxon>
        <taxon>Bacillati</taxon>
        <taxon>Actinomycetota</taxon>
        <taxon>Actinomycetes</taxon>
        <taxon>Micromonosporales</taxon>
        <taxon>Micromonosporaceae</taxon>
        <taxon>Actinoplanes</taxon>
    </lineage>
</organism>